<feature type="chain" id="PRO_5008266696" evidence="1">
    <location>
        <begin position="17"/>
        <end position="209"/>
    </location>
</feature>
<dbReference type="PANTHER" id="PTHR40640">
    <property type="entry name" value="ANCHORED GLYCOPROTEIN, PUTATIVE (AFU_ORTHOLOGUE AFUA_8G04860)-RELATED"/>
    <property type="match status" value="1"/>
</dbReference>
<protein>
    <submittedName>
        <fullName evidence="2">Uncharacterized protein</fullName>
    </submittedName>
</protein>
<proteinExistence type="predicted"/>
<gene>
    <name evidence="2" type="ORF">VM1G_00063</name>
</gene>
<evidence type="ECO:0000313" key="2">
    <source>
        <dbReference type="EMBL" id="KUI65711.1"/>
    </source>
</evidence>
<reference evidence="2" key="1">
    <citation type="submission" date="2014-12" db="EMBL/GenBank/DDBJ databases">
        <title>Genome Sequence of Valsa Canker Pathogens Uncovers a Specific Adaption of Colonization on Woody Bark.</title>
        <authorList>
            <person name="Yin Z."/>
            <person name="Liu H."/>
            <person name="Gao X."/>
            <person name="Li Z."/>
            <person name="Song N."/>
            <person name="Ke X."/>
            <person name="Dai Q."/>
            <person name="Wu Y."/>
            <person name="Sun Y."/>
            <person name="Xu J.-R."/>
            <person name="Kang Z.K."/>
            <person name="Wang L."/>
            <person name="Huang L."/>
        </authorList>
    </citation>
    <scope>NUCLEOTIDE SEQUENCE [LARGE SCALE GENOMIC DNA]</scope>
    <source>
        <strain evidence="2">03-8</strain>
    </source>
</reference>
<keyword evidence="1" id="KW-0732">Signal</keyword>
<sequence length="209" mass="21670">MRSIIVPIFMAGIAFAQNTTITPTAVQTVVDLFLGAKRQSNYSFEGSVVWADNTATTYEIRCNSGALNLPGFPTTTCDLKDPPWTVTDGPSTMVGVLSTSIQNVTAVLAETCAVDGRTAAYCNYTFVGDSVGRTTSTSYTTIITGDMYVEYPVTITAGAEKFAAATATSSPSDTIAATTGTPSTGGTRPSVVRTGTLGTIVLAAIAFTV</sequence>
<evidence type="ECO:0000256" key="1">
    <source>
        <dbReference type="SAM" id="SignalP"/>
    </source>
</evidence>
<feature type="signal peptide" evidence="1">
    <location>
        <begin position="1"/>
        <end position="16"/>
    </location>
</feature>
<dbReference type="EMBL" id="CM003098">
    <property type="protein sequence ID" value="KUI65711.1"/>
    <property type="molecule type" value="Genomic_DNA"/>
</dbReference>
<keyword evidence="3" id="KW-1185">Reference proteome</keyword>
<accession>A0A194VNF2</accession>
<dbReference type="AlphaFoldDB" id="A0A194VNF2"/>
<organism evidence="2 3">
    <name type="scientific">Cytospora mali</name>
    <name type="common">Apple Valsa canker fungus</name>
    <name type="synonym">Valsa mali</name>
    <dbReference type="NCBI Taxonomy" id="578113"/>
    <lineage>
        <taxon>Eukaryota</taxon>
        <taxon>Fungi</taxon>
        <taxon>Dikarya</taxon>
        <taxon>Ascomycota</taxon>
        <taxon>Pezizomycotina</taxon>
        <taxon>Sordariomycetes</taxon>
        <taxon>Sordariomycetidae</taxon>
        <taxon>Diaporthales</taxon>
        <taxon>Cytosporaceae</taxon>
        <taxon>Cytospora</taxon>
    </lineage>
</organism>
<name>A0A194VNF2_CYTMA</name>
<dbReference type="PANTHER" id="PTHR40640:SF1">
    <property type="entry name" value="ANCHORED GLYCOPROTEIN, PUTATIVE (AFU_ORTHOLOGUE AFUA_8G04860)-RELATED"/>
    <property type="match status" value="1"/>
</dbReference>
<dbReference type="Proteomes" id="UP000078559">
    <property type="component" value="Chromosome 1"/>
</dbReference>
<dbReference type="OrthoDB" id="4991875at2759"/>
<evidence type="ECO:0000313" key="3">
    <source>
        <dbReference type="Proteomes" id="UP000078559"/>
    </source>
</evidence>